<gene>
    <name evidence="11" type="ORF">M8C21_030466</name>
</gene>
<dbReference type="PANTHER" id="PTHR22952:SF461">
    <property type="entry name" value="ABSCISIC ACID RESPONSIVE ELEMENT-BINDING FACTOR 1-RELATED"/>
    <property type="match status" value="1"/>
</dbReference>
<evidence type="ECO:0000256" key="8">
    <source>
        <dbReference type="SAM" id="Coils"/>
    </source>
</evidence>
<dbReference type="Proteomes" id="UP001206925">
    <property type="component" value="Unassembled WGS sequence"/>
</dbReference>
<organism evidence="11 12">
    <name type="scientific">Ambrosia artemisiifolia</name>
    <name type="common">Common ragweed</name>
    <dbReference type="NCBI Taxonomy" id="4212"/>
    <lineage>
        <taxon>Eukaryota</taxon>
        <taxon>Viridiplantae</taxon>
        <taxon>Streptophyta</taxon>
        <taxon>Embryophyta</taxon>
        <taxon>Tracheophyta</taxon>
        <taxon>Spermatophyta</taxon>
        <taxon>Magnoliopsida</taxon>
        <taxon>eudicotyledons</taxon>
        <taxon>Gunneridae</taxon>
        <taxon>Pentapetalae</taxon>
        <taxon>asterids</taxon>
        <taxon>campanulids</taxon>
        <taxon>Asterales</taxon>
        <taxon>Asteraceae</taxon>
        <taxon>Asteroideae</taxon>
        <taxon>Heliantheae alliance</taxon>
        <taxon>Heliantheae</taxon>
        <taxon>Ambrosia</taxon>
    </lineage>
</organism>
<feature type="region of interest" description="Disordered" evidence="9">
    <location>
        <begin position="23"/>
        <end position="49"/>
    </location>
</feature>
<dbReference type="AlphaFoldDB" id="A0AAD5CEC9"/>
<evidence type="ECO:0000256" key="3">
    <source>
        <dbReference type="ARBA" id="ARBA00023015"/>
    </source>
</evidence>
<dbReference type="Gene3D" id="1.20.5.170">
    <property type="match status" value="1"/>
</dbReference>
<keyword evidence="3" id="KW-0805">Transcription regulation</keyword>
<keyword evidence="5" id="KW-0804">Transcription</keyword>
<evidence type="ECO:0000259" key="10">
    <source>
        <dbReference type="PROSITE" id="PS50217"/>
    </source>
</evidence>
<evidence type="ECO:0000256" key="2">
    <source>
        <dbReference type="ARBA" id="ARBA00022682"/>
    </source>
</evidence>
<evidence type="ECO:0000313" key="11">
    <source>
        <dbReference type="EMBL" id="KAI7740508.1"/>
    </source>
</evidence>
<sequence>MNGGLGGMGLMGGLGGTGGVTVAAGSPAVSSDGLGKSNGGDTSSVSPTPYVFNGVFRGRKNGAIEKVVERRQRRMIKNRESAARSRARKQAYTMELEAEVSELKQKNQELKRKQEEMLKMQKNQVLEMMNTKPGAKRNRLKKTISGPW</sequence>
<protein>
    <recommendedName>
        <fullName evidence="10">BZIP domain-containing protein</fullName>
    </recommendedName>
</protein>
<dbReference type="InterPro" id="IPR043452">
    <property type="entry name" value="BZIP46-like"/>
</dbReference>
<dbReference type="PROSITE" id="PS50217">
    <property type="entry name" value="BZIP"/>
    <property type="match status" value="1"/>
</dbReference>
<dbReference type="FunFam" id="1.20.5.170:FF:000048">
    <property type="entry name" value="ABSCISIC ACID-INSENSITIVE 5-like protein 5"/>
    <property type="match status" value="1"/>
</dbReference>
<comment type="similarity">
    <text evidence="7">Belongs to the bZIP family. ABI5 subfamily.</text>
</comment>
<dbReference type="GO" id="GO:0003677">
    <property type="term" value="F:DNA binding"/>
    <property type="evidence" value="ECO:0007669"/>
    <property type="project" value="UniProtKB-KW"/>
</dbReference>
<evidence type="ECO:0000256" key="6">
    <source>
        <dbReference type="ARBA" id="ARBA00023242"/>
    </source>
</evidence>
<evidence type="ECO:0000256" key="5">
    <source>
        <dbReference type="ARBA" id="ARBA00023163"/>
    </source>
</evidence>
<keyword evidence="6" id="KW-0539">Nucleus</keyword>
<dbReference type="GO" id="GO:0003700">
    <property type="term" value="F:DNA-binding transcription factor activity"/>
    <property type="evidence" value="ECO:0007669"/>
    <property type="project" value="InterPro"/>
</dbReference>
<feature type="domain" description="BZIP" evidence="10">
    <location>
        <begin position="68"/>
        <end position="119"/>
    </location>
</feature>
<evidence type="ECO:0000256" key="4">
    <source>
        <dbReference type="ARBA" id="ARBA00023125"/>
    </source>
</evidence>
<feature type="region of interest" description="Disordered" evidence="9">
    <location>
        <begin position="128"/>
        <end position="148"/>
    </location>
</feature>
<accession>A0AAD5CEC9</accession>
<feature type="coiled-coil region" evidence="8">
    <location>
        <begin position="89"/>
        <end position="123"/>
    </location>
</feature>
<dbReference type="SMART" id="SM00338">
    <property type="entry name" value="BRLZ"/>
    <property type="match status" value="1"/>
</dbReference>
<dbReference type="Pfam" id="PF00170">
    <property type="entry name" value="bZIP_1"/>
    <property type="match status" value="1"/>
</dbReference>
<proteinExistence type="inferred from homology"/>
<keyword evidence="8" id="KW-0175">Coiled coil</keyword>
<comment type="subcellular location">
    <subcellularLocation>
        <location evidence="1">Nucleus</location>
    </subcellularLocation>
</comment>
<comment type="caution">
    <text evidence="11">The sequence shown here is derived from an EMBL/GenBank/DDBJ whole genome shotgun (WGS) entry which is preliminary data.</text>
</comment>
<dbReference type="InterPro" id="IPR004827">
    <property type="entry name" value="bZIP"/>
</dbReference>
<evidence type="ECO:0000256" key="1">
    <source>
        <dbReference type="ARBA" id="ARBA00004123"/>
    </source>
</evidence>
<keyword evidence="12" id="KW-1185">Reference proteome</keyword>
<reference evidence="11" key="1">
    <citation type="submission" date="2022-06" db="EMBL/GenBank/DDBJ databases">
        <title>Uncovering the hologenomic basis of an extraordinary plant invasion.</title>
        <authorList>
            <person name="Bieker V.C."/>
            <person name="Martin M.D."/>
            <person name="Gilbert T."/>
            <person name="Hodgins K."/>
            <person name="Battlay P."/>
            <person name="Petersen B."/>
            <person name="Wilson J."/>
        </authorList>
    </citation>
    <scope>NUCLEOTIDE SEQUENCE</scope>
    <source>
        <strain evidence="11">AA19_3_7</strain>
        <tissue evidence="11">Leaf</tissue>
    </source>
</reference>
<dbReference type="CDD" id="cd14707">
    <property type="entry name" value="bZIP_plant_BZIP46"/>
    <property type="match status" value="1"/>
</dbReference>
<dbReference type="GO" id="GO:0045893">
    <property type="term" value="P:positive regulation of DNA-templated transcription"/>
    <property type="evidence" value="ECO:0007669"/>
    <property type="project" value="InterPro"/>
</dbReference>
<dbReference type="GO" id="GO:0005634">
    <property type="term" value="C:nucleus"/>
    <property type="evidence" value="ECO:0007669"/>
    <property type="project" value="UniProtKB-SubCell"/>
</dbReference>
<dbReference type="EMBL" id="JAMZMK010008419">
    <property type="protein sequence ID" value="KAI7740508.1"/>
    <property type="molecule type" value="Genomic_DNA"/>
</dbReference>
<dbReference type="PANTHER" id="PTHR22952">
    <property type="entry name" value="CAMP-RESPONSE ELEMENT BINDING PROTEIN-RELATED"/>
    <property type="match status" value="1"/>
</dbReference>
<dbReference type="InterPro" id="IPR046347">
    <property type="entry name" value="bZIP_sf"/>
</dbReference>
<evidence type="ECO:0000256" key="9">
    <source>
        <dbReference type="SAM" id="MobiDB-lite"/>
    </source>
</evidence>
<dbReference type="SUPFAM" id="SSF57959">
    <property type="entry name" value="Leucine zipper domain"/>
    <property type="match status" value="1"/>
</dbReference>
<dbReference type="GO" id="GO:0009738">
    <property type="term" value="P:abscisic acid-activated signaling pathway"/>
    <property type="evidence" value="ECO:0007669"/>
    <property type="project" value="UniProtKB-KW"/>
</dbReference>
<dbReference type="PROSITE" id="PS00036">
    <property type="entry name" value="BZIP_BASIC"/>
    <property type="match status" value="1"/>
</dbReference>
<name>A0AAD5CEC9_AMBAR</name>
<evidence type="ECO:0000256" key="7">
    <source>
        <dbReference type="ARBA" id="ARBA00061369"/>
    </source>
</evidence>
<evidence type="ECO:0000313" key="12">
    <source>
        <dbReference type="Proteomes" id="UP001206925"/>
    </source>
</evidence>
<keyword evidence="2" id="KW-0938">Abscisic acid signaling pathway</keyword>
<keyword evidence="4" id="KW-0238">DNA-binding</keyword>